<dbReference type="FunFam" id="2.10.25.10:FF:000674">
    <property type="entry name" value="Mucin-2"/>
    <property type="match status" value="1"/>
</dbReference>
<dbReference type="PANTHER" id="PTHR11339:SF408">
    <property type="entry name" value="MUCIN-5B"/>
    <property type="match status" value="1"/>
</dbReference>
<evidence type="ECO:0000313" key="6">
    <source>
        <dbReference type="RefSeq" id="XP_031418356.2"/>
    </source>
</evidence>
<dbReference type="InterPro" id="IPR014853">
    <property type="entry name" value="VWF/SSPO/ZAN-like_Cys-rich_dom"/>
</dbReference>
<dbReference type="PANTHER" id="PTHR11339">
    <property type="entry name" value="EXTRACELLULAR MATRIX GLYCOPROTEIN RELATED"/>
    <property type="match status" value="1"/>
</dbReference>
<dbReference type="InterPro" id="IPR050780">
    <property type="entry name" value="Mucin_vWF_Thrombospondin_sf"/>
</dbReference>
<dbReference type="SMART" id="SM00215">
    <property type="entry name" value="VWC_out"/>
    <property type="match status" value="1"/>
</dbReference>
<reference evidence="6" key="1">
    <citation type="submission" date="2025-08" db="UniProtKB">
        <authorList>
            <consortium name="RefSeq"/>
        </authorList>
    </citation>
    <scope>IDENTIFICATION</scope>
</reference>
<keyword evidence="3" id="KW-0325">Glycoprotein</keyword>
<dbReference type="SMART" id="SM00216">
    <property type="entry name" value="VWD"/>
    <property type="match status" value="1"/>
</dbReference>
<keyword evidence="2" id="KW-1015">Disulfide bond</keyword>
<gene>
    <name evidence="6" type="primary">LOC105892415</name>
</gene>
<dbReference type="InterPro" id="IPR002919">
    <property type="entry name" value="TIL_dom"/>
</dbReference>
<dbReference type="InterPro" id="IPR001007">
    <property type="entry name" value="VWF_dom"/>
</dbReference>
<dbReference type="GO" id="GO:0005615">
    <property type="term" value="C:extracellular space"/>
    <property type="evidence" value="ECO:0007669"/>
    <property type="project" value="TreeGrafter"/>
</dbReference>
<dbReference type="KEGG" id="char:105892415"/>
<name>A0A6P8F2H0_CLUHA</name>
<keyword evidence="1" id="KW-0677">Repeat</keyword>
<dbReference type="AlphaFoldDB" id="A0A6P8F2H0"/>
<dbReference type="Proteomes" id="UP000515152">
    <property type="component" value="Chromosome 3"/>
</dbReference>
<evidence type="ECO:0000256" key="2">
    <source>
        <dbReference type="ARBA" id="ARBA00023157"/>
    </source>
</evidence>
<keyword evidence="5" id="KW-1185">Reference proteome</keyword>
<organism evidence="5 6">
    <name type="scientific">Clupea harengus</name>
    <name type="common">Atlantic herring</name>
    <dbReference type="NCBI Taxonomy" id="7950"/>
    <lineage>
        <taxon>Eukaryota</taxon>
        <taxon>Metazoa</taxon>
        <taxon>Chordata</taxon>
        <taxon>Craniata</taxon>
        <taxon>Vertebrata</taxon>
        <taxon>Euteleostomi</taxon>
        <taxon>Actinopterygii</taxon>
        <taxon>Neopterygii</taxon>
        <taxon>Teleostei</taxon>
        <taxon>Clupei</taxon>
        <taxon>Clupeiformes</taxon>
        <taxon>Clupeoidei</taxon>
        <taxon>Clupeidae</taxon>
        <taxon>Clupea</taxon>
    </lineage>
</organism>
<dbReference type="CDD" id="cd19941">
    <property type="entry name" value="TIL"/>
    <property type="match status" value="2"/>
</dbReference>
<accession>A0A6P8F2H0</accession>
<dbReference type="GeneID" id="105892415"/>
<evidence type="ECO:0000313" key="5">
    <source>
        <dbReference type="Proteomes" id="UP000515152"/>
    </source>
</evidence>
<evidence type="ECO:0000256" key="3">
    <source>
        <dbReference type="ARBA" id="ARBA00023180"/>
    </source>
</evidence>
<evidence type="ECO:0000256" key="1">
    <source>
        <dbReference type="ARBA" id="ARBA00022737"/>
    </source>
</evidence>
<dbReference type="PROSITE" id="PS51233">
    <property type="entry name" value="VWFD"/>
    <property type="match status" value="2"/>
</dbReference>
<evidence type="ECO:0000259" key="4">
    <source>
        <dbReference type="PROSITE" id="PS51233"/>
    </source>
</evidence>
<dbReference type="InterPro" id="IPR001846">
    <property type="entry name" value="VWF_type-D"/>
</dbReference>
<dbReference type="SMART" id="SM00832">
    <property type="entry name" value="C8"/>
    <property type="match status" value="2"/>
</dbReference>
<dbReference type="Pfam" id="PF08742">
    <property type="entry name" value="C8"/>
    <property type="match status" value="2"/>
</dbReference>
<proteinExistence type="predicted"/>
<dbReference type="Pfam" id="PF00094">
    <property type="entry name" value="VWD"/>
    <property type="match status" value="2"/>
</dbReference>
<dbReference type="RefSeq" id="XP_031418356.2">
    <property type="nucleotide sequence ID" value="XM_031562496.2"/>
</dbReference>
<sequence length="683" mass="75182">MVTTMPLVHRHFMIFKPSTFYIIVHTYTGLQVEIQLTPIMQVNIIASTASKSKTSGLCGNFNDVLNDDFKTESGLTEGNAVTFANTWKALYSCPDVKQTNDDPCDMSVSRANYAKEWCSLLTAPNGLFSPCHSEISPKFYKDNCMYDSCNCHKSEDCMCAALSSYVQACSARGILFPGWRNTTCGNATTCPQTMVYSYNTVSCERTCLSLSNQEPSCRVKFGPVDGCSCAQGTYMNDKGECVLATACPCVHNNEILQPQEIIKKGGISCTSTNVACLCCDVPILHRFLTAVLTERVLFLYSTCRRGALHCTGHSHEETCSSSMIYVNCTTSLLGAKGAECQRTCHTGYDGCVSTQCASGCMCPSGRLSDGRGGCVKEEDCPCVHYGVYYQPGDTVKDDCNTCTCRNRKWQCTDEKCYSTCAIYGDGHYVTFDGKRYTFDGECDYILTEDASRSDNGSFHIITENIRCGTTGTTCSKAIKIFVGGNEIKLSEDDTEVIKQSDHSEPYHIHTIGIYLVIETRRFILMWDKKTTLMIRLSPELQGKVRGLCGNYDGNGNNELITRAGADVLDVLSFGNSWTFSASCPQAVEVKNPCVTKPHREAWAHKQCSIIKSKVFGDCHLRVDSSQYYAACVRDTCACDSGGDCDCFCTAVAAYAAACRAKGACVSWRRPHICRECPHHKQSQ</sequence>
<dbReference type="Pfam" id="PF01826">
    <property type="entry name" value="TIL"/>
    <property type="match status" value="1"/>
</dbReference>
<feature type="domain" description="VWFD" evidence="4">
    <location>
        <begin position="418"/>
        <end position="584"/>
    </location>
</feature>
<feature type="domain" description="VWFD" evidence="4">
    <location>
        <begin position="1"/>
        <end position="94"/>
    </location>
</feature>
<protein>
    <submittedName>
        <fullName evidence="6">Mucin-2-like</fullName>
    </submittedName>
</protein>
<dbReference type="GO" id="GO:0031012">
    <property type="term" value="C:extracellular matrix"/>
    <property type="evidence" value="ECO:0007669"/>
    <property type="project" value="TreeGrafter"/>
</dbReference>
<dbReference type="OrthoDB" id="160294at2759"/>